<dbReference type="EMBL" id="JBBMER010000002">
    <property type="protein sequence ID" value="MEQ2378971.1"/>
    <property type="molecule type" value="Genomic_DNA"/>
</dbReference>
<evidence type="ECO:0000259" key="1">
    <source>
        <dbReference type="Pfam" id="PF01379"/>
    </source>
</evidence>
<reference evidence="2 3" key="1">
    <citation type="submission" date="2024-03" db="EMBL/GenBank/DDBJ databases">
        <title>Human intestinal bacterial collection.</title>
        <authorList>
            <person name="Pauvert C."/>
            <person name="Hitch T.C.A."/>
            <person name="Clavel T."/>
        </authorList>
    </citation>
    <scope>NUCLEOTIDE SEQUENCE [LARGE SCALE GENOMIC DNA]</scope>
    <source>
        <strain evidence="2 3">CLA-AA-H255</strain>
    </source>
</reference>
<proteinExistence type="predicted"/>
<dbReference type="RefSeq" id="WP_055174117.1">
    <property type="nucleotide sequence ID" value="NZ_DAWDAH010000001.1"/>
</dbReference>
<dbReference type="Proteomes" id="UP001442364">
    <property type="component" value="Unassembled WGS sequence"/>
</dbReference>
<evidence type="ECO:0000313" key="2">
    <source>
        <dbReference type="EMBL" id="MEQ2378971.1"/>
    </source>
</evidence>
<dbReference type="InterPro" id="IPR022417">
    <property type="entry name" value="Porphobilin_deaminase_N"/>
</dbReference>
<dbReference type="Pfam" id="PF01379">
    <property type="entry name" value="Porphobil_deam"/>
    <property type="match status" value="1"/>
</dbReference>
<sequence>MRLRVGICNNEIINAQTELVISHIKKVHKDVSFTKFDIGGGRHFNTSGIAGVPENVLCNMNDVVPWSVAVSDAISAGYIDVGVTGLNELFANDMSEILKQGVTLSAITKRRDTRAVLITKKKRRSADTDNKVKLYTDNYDKLKRCRYIYDNTGCQLLDTIEDCIDMLMENECDGVFAGSDNIRMLRLNHIRGCDYNYVENNIYIPDTGEAVSAILTADDEEICSIIGKASDEQTIKIIDIESALIGRIKSYGMVDDAKVIVSFNGKNAVIAANIYRGDKSFRCEVKGEDVYIERMMDKLVRQILHKLA</sequence>
<protein>
    <recommendedName>
        <fullName evidence="1">Porphobilinogen deaminase N-terminal domain-containing protein</fullName>
    </recommendedName>
</protein>
<accession>A0ABV1BT91</accession>
<keyword evidence="3" id="KW-1185">Reference proteome</keyword>
<name>A0ABV1BT91_9FIRM</name>
<organism evidence="2 3">
    <name type="scientific">[Lactobacillus] rogosae</name>
    <dbReference type="NCBI Taxonomy" id="706562"/>
    <lineage>
        <taxon>Bacteria</taxon>
        <taxon>Bacillati</taxon>
        <taxon>Bacillota</taxon>
        <taxon>Clostridia</taxon>
        <taxon>Lachnospirales</taxon>
        <taxon>Lachnospiraceae</taxon>
        <taxon>Lachnospira</taxon>
    </lineage>
</organism>
<comment type="caution">
    <text evidence="2">The sequence shown here is derived from an EMBL/GenBank/DDBJ whole genome shotgun (WGS) entry which is preliminary data.</text>
</comment>
<dbReference type="Gene3D" id="3.40.190.10">
    <property type="entry name" value="Periplasmic binding protein-like II"/>
    <property type="match status" value="2"/>
</dbReference>
<feature type="domain" description="Porphobilinogen deaminase N-terminal" evidence="1">
    <location>
        <begin position="4"/>
        <end position="219"/>
    </location>
</feature>
<gene>
    <name evidence="2" type="ORF">WMO14_03600</name>
</gene>
<evidence type="ECO:0000313" key="3">
    <source>
        <dbReference type="Proteomes" id="UP001442364"/>
    </source>
</evidence>